<dbReference type="Pfam" id="PF10551">
    <property type="entry name" value="MULE"/>
    <property type="match status" value="1"/>
</dbReference>
<feature type="domain" description="Transposase MuDR plant" evidence="1">
    <location>
        <begin position="5"/>
        <end position="58"/>
    </location>
</feature>
<dbReference type="InterPro" id="IPR004332">
    <property type="entry name" value="Transposase_MuDR"/>
</dbReference>
<gene>
    <name evidence="4" type="primary">LOC120267169</name>
</gene>
<dbReference type="InterPro" id="IPR018289">
    <property type="entry name" value="MULE_transposase_dom"/>
</dbReference>
<evidence type="ECO:0000313" key="3">
    <source>
        <dbReference type="Proteomes" id="UP001515500"/>
    </source>
</evidence>
<dbReference type="Proteomes" id="UP001515500">
    <property type="component" value="Chromosome 8"/>
</dbReference>
<feature type="domain" description="MULE transposase" evidence="2">
    <location>
        <begin position="196"/>
        <end position="265"/>
    </location>
</feature>
<sequence length="268" mass="30603">MGDPQLQIGMKFRDFDQFKAAVRNYGIKNRYVMNFRPNDSTRCKAICTRGCPFYLWASLMTRGVSTVQIKSGHLKHECAKEHKNRHVNAMWIARKYMEQLRADPSWKLSGIMQAVKLNQNVEISRLTAYRAKSIALREIDGDEATQMASLYDYRLELLKTHPGSTVKFRCDDGIFEAMYVCLAPLRAGFLSGCRRVICVDGCFLKGVYGGQLLSAVGVDANNCSYPMAWAVVNKENKYNWSWFLQLLGEDLNIENSHGWAFVSDRQKV</sequence>
<protein>
    <submittedName>
        <fullName evidence="4">Uncharacterized protein LOC120267169</fullName>
    </submittedName>
</protein>
<evidence type="ECO:0000259" key="2">
    <source>
        <dbReference type="Pfam" id="PF10551"/>
    </source>
</evidence>
<name>A0AB40BX40_DIOCR</name>
<evidence type="ECO:0000259" key="1">
    <source>
        <dbReference type="Pfam" id="PF03108"/>
    </source>
</evidence>
<reference evidence="4" key="1">
    <citation type="submission" date="2025-08" db="UniProtKB">
        <authorList>
            <consortium name="RefSeq"/>
        </authorList>
    </citation>
    <scope>IDENTIFICATION</scope>
</reference>
<keyword evidence="3" id="KW-1185">Reference proteome</keyword>
<evidence type="ECO:0000313" key="4">
    <source>
        <dbReference type="RefSeq" id="XP_039130803.1"/>
    </source>
</evidence>
<dbReference type="PANTHER" id="PTHR31973">
    <property type="entry name" value="POLYPROTEIN, PUTATIVE-RELATED"/>
    <property type="match status" value="1"/>
</dbReference>
<accession>A0AB40BX40</accession>
<dbReference type="GeneID" id="120267169"/>
<dbReference type="RefSeq" id="XP_039130803.1">
    <property type="nucleotide sequence ID" value="XM_039274869.1"/>
</dbReference>
<proteinExistence type="predicted"/>
<dbReference type="Pfam" id="PF03108">
    <property type="entry name" value="DBD_Tnp_Mut"/>
    <property type="match status" value="1"/>
</dbReference>
<dbReference type="AlphaFoldDB" id="A0AB40BX40"/>
<organism evidence="3 4">
    <name type="scientific">Dioscorea cayennensis subsp. rotundata</name>
    <name type="common">White Guinea yam</name>
    <name type="synonym">Dioscorea rotundata</name>
    <dbReference type="NCBI Taxonomy" id="55577"/>
    <lineage>
        <taxon>Eukaryota</taxon>
        <taxon>Viridiplantae</taxon>
        <taxon>Streptophyta</taxon>
        <taxon>Embryophyta</taxon>
        <taxon>Tracheophyta</taxon>
        <taxon>Spermatophyta</taxon>
        <taxon>Magnoliopsida</taxon>
        <taxon>Liliopsida</taxon>
        <taxon>Dioscoreales</taxon>
        <taxon>Dioscoreaceae</taxon>
        <taxon>Dioscorea</taxon>
    </lineage>
</organism>
<dbReference type="PANTHER" id="PTHR31973:SF199">
    <property type="entry name" value="SWIM-TYPE DOMAIN-CONTAINING PROTEIN"/>
    <property type="match status" value="1"/>
</dbReference>